<evidence type="ECO:0000256" key="8">
    <source>
        <dbReference type="ARBA" id="ARBA00032524"/>
    </source>
</evidence>
<dbReference type="SUPFAM" id="SSF56553">
    <property type="entry name" value="Insert subdomain of RNA polymerase alpha subunit"/>
    <property type="match status" value="1"/>
</dbReference>
<dbReference type="EC" id="2.7.7.6" evidence="2 12"/>
<dbReference type="GO" id="GO:0003677">
    <property type="term" value="F:DNA binding"/>
    <property type="evidence" value="ECO:0007669"/>
    <property type="project" value="UniProtKB-UniRule"/>
</dbReference>
<evidence type="ECO:0000256" key="11">
    <source>
        <dbReference type="ARBA" id="ARBA00066029"/>
    </source>
</evidence>
<keyword evidence="16" id="KW-1185">Reference proteome</keyword>
<feature type="region of interest" description="Alpha C-terminal domain (alpha-CTD)" evidence="12">
    <location>
        <begin position="249"/>
        <end position="344"/>
    </location>
</feature>
<dbReference type="GO" id="GO:0003899">
    <property type="term" value="F:DNA-directed RNA polymerase activity"/>
    <property type="evidence" value="ECO:0007669"/>
    <property type="project" value="UniProtKB-UniRule"/>
</dbReference>
<evidence type="ECO:0000259" key="14">
    <source>
        <dbReference type="SMART" id="SM00662"/>
    </source>
</evidence>
<protein>
    <recommendedName>
        <fullName evidence="3 12">DNA-directed RNA polymerase subunit alpha</fullName>
        <shortName evidence="12">RNAP subunit alpha</shortName>
        <ecNumber evidence="2 12">2.7.7.6</ecNumber>
    </recommendedName>
    <alternativeName>
        <fullName evidence="9 12">RNA polymerase subunit alpha</fullName>
    </alternativeName>
    <alternativeName>
        <fullName evidence="8 12">Transcriptase subunit alpha</fullName>
    </alternativeName>
</protein>
<feature type="domain" description="DNA-directed RNA polymerase RpoA/D/Rpb3-type" evidence="14">
    <location>
        <begin position="17"/>
        <end position="224"/>
    </location>
</feature>
<dbReference type="GO" id="GO:0005737">
    <property type="term" value="C:cytoplasm"/>
    <property type="evidence" value="ECO:0007669"/>
    <property type="project" value="UniProtKB-ARBA"/>
</dbReference>
<evidence type="ECO:0000256" key="2">
    <source>
        <dbReference type="ARBA" id="ARBA00012418"/>
    </source>
</evidence>
<evidence type="ECO:0000256" key="13">
    <source>
        <dbReference type="SAM" id="MobiDB-lite"/>
    </source>
</evidence>
<gene>
    <name evidence="12" type="primary">rpoA</name>
    <name evidence="15" type="ORF">SAMN03080603_00119</name>
</gene>
<dbReference type="AlphaFoldDB" id="A0A1H3DG85"/>
<comment type="subunit">
    <text evidence="11 12">Homodimer. The RNAP catalytic core consists of 2 alpha, 1 beta, 1 beta' and 1 omega subunit. When a sigma factor is associated with the core the holoenzyme is formed, which can initiate transcription.</text>
</comment>
<dbReference type="Pfam" id="PF01000">
    <property type="entry name" value="RNA_pol_A_bac"/>
    <property type="match status" value="1"/>
</dbReference>
<dbReference type="FunFam" id="2.170.120.12:FF:000001">
    <property type="entry name" value="DNA-directed RNA polymerase subunit alpha"/>
    <property type="match status" value="1"/>
</dbReference>
<dbReference type="HAMAP" id="MF_00059">
    <property type="entry name" value="RNApol_bact_RpoA"/>
    <property type="match status" value="1"/>
</dbReference>
<dbReference type="InterPro" id="IPR011263">
    <property type="entry name" value="DNA-dir_RNA_pol_RpoA/D/Rpb3"/>
</dbReference>
<dbReference type="CDD" id="cd06928">
    <property type="entry name" value="RNAP_alpha_NTD"/>
    <property type="match status" value="1"/>
</dbReference>
<dbReference type="NCBIfam" id="TIGR02027">
    <property type="entry name" value="rpoA"/>
    <property type="match status" value="1"/>
</dbReference>
<keyword evidence="5 12" id="KW-0808">Transferase</keyword>
<dbReference type="EMBL" id="FNPD01000001">
    <property type="protein sequence ID" value="SDX65367.1"/>
    <property type="molecule type" value="Genomic_DNA"/>
</dbReference>
<dbReference type="GO" id="GO:0000428">
    <property type="term" value="C:DNA-directed RNA polymerase complex"/>
    <property type="evidence" value="ECO:0007669"/>
    <property type="project" value="UniProtKB-KW"/>
</dbReference>
<sequence length="344" mass="37951">MERVVPDIHIEESSSGYGRIRIEPLERGYGVTLGNAIRRVLLSSIPGAAVSAIRIDGVLHEFSTVPGVMEDVLEIILNIKKLAVVSHSDDVRMLRLEAEGPKVVTVADIIPDSEVEFSNPEAYICTLEEGHKLEMDLYVERGVGYLTMDRPRPNYLPIDVLLVDAVFSPVLRVNYNVGAARVGQRTDYESLLIELWTNETVEPAKAFLEAVKILNQYFGHIASLLLKEPVSPVAAEVPEAVVEAVAEEDPILSRPIRDLELSIRSENCLLRAGVRTIGDLVQYTRDDLLKIRNLGKISLKEIEEKLDIFGLSLSAPKAGSKAGTDSQENDAEGNLDDENEGKEE</sequence>
<dbReference type="RefSeq" id="WP_040348155.1">
    <property type="nucleotide sequence ID" value="NZ_FNPD01000001.1"/>
</dbReference>
<dbReference type="SUPFAM" id="SSF47789">
    <property type="entry name" value="C-terminal domain of RNA polymerase alpha subunit"/>
    <property type="match status" value="1"/>
</dbReference>
<evidence type="ECO:0000256" key="3">
    <source>
        <dbReference type="ARBA" id="ARBA00015972"/>
    </source>
</evidence>
<dbReference type="InterPro" id="IPR036603">
    <property type="entry name" value="RBP11-like"/>
</dbReference>
<dbReference type="InterPro" id="IPR011262">
    <property type="entry name" value="DNA-dir_RNA_pol_insert"/>
</dbReference>
<dbReference type="SUPFAM" id="SSF55257">
    <property type="entry name" value="RBP11-like subunits of RNA polymerase"/>
    <property type="match status" value="1"/>
</dbReference>
<comment type="catalytic activity">
    <reaction evidence="10 12">
        <text>RNA(n) + a ribonucleoside 5'-triphosphate = RNA(n+1) + diphosphate</text>
        <dbReference type="Rhea" id="RHEA:21248"/>
        <dbReference type="Rhea" id="RHEA-COMP:14527"/>
        <dbReference type="Rhea" id="RHEA-COMP:17342"/>
        <dbReference type="ChEBI" id="CHEBI:33019"/>
        <dbReference type="ChEBI" id="CHEBI:61557"/>
        <dbReference type="ChEBI" id="CHEBI:140395"/>
        <dbReference type="EC" id="2.7.7.6"/>
    </reaction>
</comment>
<evidence type="ECO:0000256" key="5">
    <source>
        <dbReference type="ARBA" id="ARBA00022679"/>
    </source>
</evidence>
<evidence type="ECO:0000256" key="9">
    <source>
        <dbReference type="ARBA" id="ARBA00033070"/>
    </source>
</evidence>
<comment type="similarity">
    <text evidence="1 12">Belongs to the RNA polymerase alpha chain family.</text>
</comment>
<name>A0A1H3DG85_9BACT</name>
<dbReference type="InterPro" id="IPR036643">
    <property type="entry name" value="RNApol_insert_sf"/>
</dbReference>
<dbReference type="GO" id="GO:0046983">
    <property type="term" value="F:protein dimerization activity"/>
    <property type="evidence" value="ECO:0007669"/>
    <property type="project" value="InterPro"/>
</dbReference>
<comment type="function">
    <text evidence="12">DNA-dependent RNA polymerase catalyzes the transcription of DNA into RNA using the four ribonucleoside triphosphates as substrates.</text>
</comment>
<evidence type="ECO:0000256" key="10">
    <source>
        <dbReference type="ARBA" id="ARBA00048552"/>
    </source>
</evidence>
<dbReference type="NCBIfam" id="NF003519">
    <property type="entry name" value="PRK05182.2-5"/>
    <property type="match status" value="1"/>
</dbReference>
<dbReference type="GO" id="GO:0006351">
    <property type="term" value="P:DNA-templated transcription"/>
    <property type="evidence" value="ECO:0007669"/>
    <property type="project" value="UniProtKB-UniRule"/>
</dbReference>
<evidence type="ECO:0000256" key="12">
    <source>
        <dbReference type="HAMAP-Rule" id="MF_00059"/>
    </source>
</evidence>
<evidence type="ECO:0000256" key="7">
    <source>
        <dbReference type="ARBA" id="ARBA00023163"/>
    </source>
</evidence>
<feature type="compositionally biased region" description="Acidic residues" evidence="13">
    <location>
        <begin position="327"/>
        <end position="344"/>
    </location>
</feature>
<proteinExistence type="inferred from homology"/>
<dbReference type="Gene3D" id="2.170.120.12">
    <property type="entry name" value="DNA-directed RNA polymerase, insert domain"/>
    <property type="match status" value="1"/>
</dbReference>
<dbReference type="Pfam" id="PF03118">
    <property type="entry name" value="RNA_pol_A_CTD"/>
    <property type="match status" value="1"/>
</dbReference>
<keyword evidence="7 12" id="KW-0804">Transcription</keyword>
<dbReference type="NCBIfam" id="NF003513">
    <property type="entry name" value="PRK05182.1-2"/>
    <property type="match status" value="1"/>
</dbReference>
<comment type="domain">
    <text evidence="12">The N-terminal domain is essential for RNAP assembly and basal transcription, whereas the C-terminal domain is involved in interaction with transcriptional regulators and with upstream promoter elements.</text>
</comment>
<dbReference type="InterPro" id="IPR011773">
    <property type="entry name" value="DNA-dir_RpoA"/>
</dbReference>
<dbReference type="Pfam" id="PF01193">
    <property type="entry name" value="RNA_pol_L"/>
    <property type="match status" value="1"/>
</dbReference>
<evidence type="ECO:0000256" key="6">
    <source>
        <dbReference type="ARBA" id="ARBA00022695"/>
    </source>
</evidence>
<keyword evidence="6 12" id="KW-0548">Nucleotidyltransferase</keyword>
<dbReference type="Proteomes" id="UP000199266">
    <property type="component" value="Unassembled WGS sequence"/>
</dbReference>
<evidence type="ECO:0000256" key="4">
    <source>
        <dbReference type="ARBA" id="ARBA00022478"/>
    </source>
</evidence>
<dbReference type="SMART" id="SM00662">
    <property type="entry name" value="RPOLD"/>
    <property type="match status" value="1"/>
</dbReference>
<keyword evidence="4 12" id="KW-0240">DNA-directed RNA polymerase</keyword>
<reference evidence="16" key="1">
    <citation type="submission" date="2016-10" db="EMBL/GenBank/DDBJ databases">
        <authorList>
            <person name="Varghese N."/>
            <person name="Submissions S."/>
        </authorList>
    </citation>
    <scope>NUCLEOTIDE SEQUENCE [LARGE SCALE GENOMIC DNA]</scope>
    <source>
        <strain evidence="16">DSM 13490</strain>
    </source>
</reference>
<feature type="region of interest" description="Alpha N-terminal domain (alpha-NTD)" evidence="12">
    <location>
        <begin position="1"/>
        <end position="228"/>
    </location>
</feature>
<evidence type="ECO:0000256" key="1">
    <source>
        <dbReference type="ARBA" id="ARBA00007123"/>
    </source>
</evidence>
<dbReference type="Gene3D" id="3.30.1360.10">
    <property type="entry name" value="RNA polymerase, RBP11-like subunit"/>
    <property type="match status" value="1"/>
</dbReference>
<dbReference type="InterPro" id="IPR011260">
    <property type="entry name" value="RNAP_asu_C"/>
</dbReference>
<feature type="region of interest" description="Disordered" evidence="13">
    <location>
        <begin position="315"/>
        <end position="344"/>
    </location>
</feature>
<evidence type="ECO:0000313" key="15">
    <source>
        <dbReference type="EMBL" id="SDX65367.1"/>
    </source>
</evidence>
<dbReference type="Gene3D" id="1.10.150.20">
    <property type="entry name" value="5' to 3' exonuclease, C-terminal subdomain"/>
    <property type="match status" value="1"/>
</dbReference>
<accession>A0A1H3DG85</accession>
<organism evidence="15 16">
    <name type="scientific">Acetomicrobium thermoterrenum DSM 13490</name>
    <dbReference type="NCBI Taxonomy" id="1120987"/>
    <lineage>
        <taxon>Bacteria</taxon>
        <taxon>Thermotogati</taxon>
        <taxon>Synergistota</taxon>
        <taxon>Synergistia</taxon>
        <taxon>Synergistales</taxon>
        <taxon>Acetomicrobiaceae</taxon>
        <taxon>Acetomicrobium</taxon>
    </lineage>
</organism>
<evidence type="ECO:0000313" key="16">
    <source>
        <dbReference type="Proteomes" id="UP000199266"/>
    </source>
</evidence>